<dbReference type="InterPro" id="IPR036259">
    <property type="entry name" value="MFS_trans_sf"/>
</dbReference>
<gene>
    <name evidence="2" type="ORF">V1468_10860</name>
</gene>
<feature type="transmembrane region" description="Helical" evidence="1">
    <location>
        <begin position="146"/>
        <end position="169"/>
    </location>
</feature>
<name>A0ABU7W6Y0_9FLAO</name>
<organism evidence="2 3">
    <name type="scientific">Winogradskyella poriferorum</name>
    <dbReference type="NCBI Taxonomy" id="307627"/>
    <lineage>
        <taxon>Bacteria</taxon>
        <taxon>Pseudomonadati</taxon>
        <taxon>Bacteroidota</taxon>
        <taxon>Flavobacteriia</taxon>
        <taxon>Flavobacteriales</taxon>
        <taxon>Flavobacteriaceae</taxon>
        <taxon>Winogradskyella</taxon>
    </lineage>
</organism>
<sequence length="182" mass="21477">MENSTLNKIWDSQDNTEIIHPEIIIKKAKKQRRRQYGSILIMGLTVATLIGFTIFVSPSQWNNFTLGLLLMILSLVFRITLELGTIYLRDQKLVILDNKSYKSYLKRHYKSRLWVHYFVTPICLLIYIYGLYLLLPYFKREFSEGFYLYILISGFGSIAGIIAIIIYSIRKELRFFNKLNNN</sequence>
<keyword evidence="3" id="KW-1185">Reference proteome</keyword>
<keyword evidence="1" id="KW-0472">Membrane</keyword>
<accession>A0ABU7W6Y0</accession>
<evidence type="ECO:0000256" key="1">
    <source>
        <dbReference type="SAM" id="Phobius"/>
    </source>
</evidence>
<keyword evidence="1" id="KW-1133">Transmembrane helix</keyword>
<feature type="transmembrane region" description="Helical" evidence="1">
    <location>
        <begin position="36"/>
        <end position="55"/>
    </location>
</feature>
<keyword evidence="1" id="KW-0812">Transmembrane</keyword>
<comment type="caution">
    <text evidence="2">The sequence shown here is derived from an EMBL/GenBank/DDBJ whole genome shotgun (WGS) entry which is preliminary data.</text>
</comment>
<protein>
    <submittedName>
        <fullName evidence="2">Uncharacterized protein</fullName>
    </submittedName>
</protein>
<feature type="transmembrane region" description="Helical" evidence="1">
    <location>
        <begin position="61"/>
        <end position="81"/>
    </location>
</feature>
<dbReference type="Proteomes" id="UP001356704">
    <property type="component" value="Unassembled WGS sequence"/>
</dbReference>
<reference evidence="2 3" key="1">
    <citation type="submission" date="2024-02" db="EMBL/GenBank/DDBJ databases">
        <title>Winogradskyella poriferorum JCM 12885.</title>
        <authorList>
            <person name="Zhang D.-F."/>
            <person name="Fu Z.-Y."/>
        </authorList>
    </citation>
    <scope>NUCLEOTIDE SEQUENCE [LARGE SCALE GENOMIC DNA]</scope>
    <source>
        <strain evidence="2 3">JCM 12885</strain>
    </source>
</reference>
<evidence type="ECO:0000313" key="2">
    <source>
        <dbReference type="EMBL" id="MEF3079507.1"/>
    </source>
</evidence>
<feature type="transmembrane region" description="Helical" evidence="1">
    <location>
        <begin position="113"/>
        <end position="134"/>
    </location>
</feature>
<evidence type="ECO:0000313" key="3">
    <source>
        <dbReference type="Proteomes" id="UP001356704"/>
    </source>
</evidence>
<dbReference type="RefSeq" id="WP_331810265.1">
    <property type="nucleotide sequence ID" value="NZ_JAZHOU010000003.1"/>
</dbReference>
<dbReference type="SUPFAM" id="SSF103473">
    <property type="entry name" value="MFS general substrate transporter"/>
    <property type="match status" value="1"/>
</dbReference>
<dbReference type="EMBL" id="JAZHOU010000003">
    <property type="protein sequence ID" value="MEF3079507.1"/>
    <property type="molecule type" value="Genomic_DNA"/>
</dbReference>
<proteinExistence type="predicted"/>